<dbReference type="PANTHER" id="PTHR30349">
    <property type="entry name" value="PHAGE INTEGRASE-RELATED"/>
    <property type="match status" value="1"/>
</dbReference>
<sequence>MVKAVVSRTCTRAGLAQRLGWHDLRHSFASHLVMRGVALKAVQELLGHATIDMTMRYAHLSPDVKRDAVHVLDTPSPARGTYGAHEA</sequence>
<dbReference type="EMBL" id="CP002271">
    <property type="protein sequence ID" value="ADO73168.1"/>
    <property type="molecule type" value="Genomic_DNA"/>
</dbReference>
<evidence type="ECO:0000259" key="2">
    <source>
        <dbReference type="PROSITE" id="PS51898"/>
    </source>
</evidence>
<dbReference type="STRING" id="378806.STAUR_5397"/>
<dbReference type="GO" id="GO:0003677">
    <property type="term" value="F:DNA binding"/>
    <property type="evidence" value="ECO:0007669"/>
    <property type="project" value="InterPro"/>
</dbReference>
<evidence type="ECO:0000313" key="3">
    <source>
        <dbReference type="EMBL" id="ADO73168.1"/>
    </source>
</evidence>
<dbReference type="Proteomes" id="UP000001351">
    <property type="component" value="Chromosome"/>
</dbReference>
<organism evidence="4 6">
    <name type="scientific">Stigmatella aurantiaca (strain DW4/3-1)</name>
    <dbReference type="NCBI Taxonomy" id="378806"/>
    <lineage>
        <taxon>Bacteria</taxon>
        <taxon>Pseudomonadati</taxon>
        <taxon>Myxococcota</taxon>
        <taxon>Myxococcia</taxon>
        <taxon>Myxococcales</taxon>
        <taxon>Cystobacterineae</taxon>
        <taxon>Archangiaceae</taxon>
        <taxon>Stigmatella</taxon>
    </lineage>
</organism>
<gene>
    <name evidence="3" type="ordered locus">STAUR_5397</name>
    <name evidence="4" type="ORF">STIAU_7464</name>
</gene>
<evidence type="ECO:0000313" key="6">
    <source>
        <dbReference type="Proteomes" id="UP000032702"/>
    </source>
</evidence>
<dbReference type="AlphaFoldDB" id="Q08Q78"/>
<dbReference type="HOGENOM" id="CLU_027562_46_0_7"/>
<evidence type="ECO:0000313" key="5">
    <source>
        <dbReference type="Proteomes" id="UP000001351"/>
    </source>
</evidence>
<dbReference type="GO" id="GO:0015074">
    <property type="term" value="P:DNA integration"/>
    <property type="evidence" value="ECO:0007669"/>
    <property type="project" value="InterPro"/>
</dbReference>
<dbReference type="InterPro" id="IPR050090">
    <property type="entry name" value="Tyrosine_recombinase_XerCD"/>
</dbReference>
<dbReference type="Pfam" id="PF00589">
    <property type="entry name" value="Phage_integrase"/>
    <property type="match status" value="1"/>
</dbReference>
<dbReference type="SUPFAM" id="SSF56349">
    <property type="entry name" value="DNA breaking-rejoining enzymes"/>
    <property type="match status" value="1"/>
</dbReference>
<dbReference type="PANTHER" id="PTHR30349:SF64">
    <property type="entry name" value="PROPHAGE INTEGRASE INTD-RELATED"/>
    <property type="match status" value="1"/>
</dbReference>
<protein>
    <submittedName>
        <fullName evidence="3 4">Phage integrase</fullName>
    </submittedName>
</protein>
<name>Q08Q78_STIAD</name>
<dbReference type="PROSITE" id="PS51898">
    <property type="entry name" value="TYR_RECOMBINASE"/>
    <property type="match status" value="1"/>
</dbReference>
<keyword evidence="5" id="KW-1185">Reference proteome</keyword>
<evidence type="ECO:0000256" key="1">
    <source>
        <dbReference type="ARBA" id="ARBA00023172"/>
    </source>
</evidence>
<dbReference type="InterPro" id="IPR013762">
    <property type="entry name" value="Integrase-like_cat_sf"/>
</dbReference>
<feature type="domain" description="Tyr recombinase" evidence="2">
    <location>
        <begin position="1"/>
        <end position="70"/>
    </location>
</feature>
<evidence type="ECO:0000313" key="4">
    <source>
        <dbReference type="EMBL" id="EAU62648.1"/>
    </source>
</evidence>
<reference evidence="3 5" key="2">
    <citation type="journal article" date="2011" name="Mol. Biol. Evol.">
        <title>Comparative genomic analysis of fruiting body formation in Myxococcales.</title>
        <authorList>
            <person name="Huntley S."/>
            <person name="Hamann N."/>
            <person name="Wegener-Feldbrugge S."/>
            <person name="Treuner-Lange A."/>
            <person name="Kube M."/>
            <person name="Reinhardt R."/>
            <person name="Klages S."/>
            <person name="Muller R."/>
            <person name="Ronning C.M."/>
            <person name="Nierman W.C."/>
            <person name="Sogaard-Andersen L."/>
        </authorList>
    </citation>
    <scope>NUCLEOTIDE SEQUENCE [LARGE SCALE GENOMIC DNA]</scope>
    <source>
        <strain evidence="3 5">DW4/3-1</strain>
    </source>
</reference>
<accession>Q08Q78</accession>
<dbReference type="Proteomes" id="UP000032702">
    <property type="component" value="Unassembled WGS sequence"/>
</dbReference>
<keyword evidence="1" id="KW-0233">DNA recombination</keyword>
<dbReference type="eggNOG" id="COG4974">
    <property type="taxonomic scope" value="Bacteria"/>
</dbReference>
<dbReference type="PATRIC" id="fig|378806.16.peg.1426"/>
<dbReference type="InterPro" id="IPR002104">
    <property type="entry name" value="Integrase_catalytic"/>
</dbReference>
<dbReference type="InterPro" id="IPR011010">
    <property type="entry name" value="DNA_brk_join_enz"/>
</dbReference>
<dbReference type="EMBL" id="AAMD01000219">
    <property type="protein sequence ID" value="EAU62648.1"/>
    <property type="molecule type" value="Genomic_DNA"/>
</dbReference>
<dbReference type="GO" id="GO:0006310">
    <property type="term" value="P:DNA recombination"/>
    <property type="evidence" value="ECO:0007669"/>
    <property type="project" value="UniProtKB-KW"/>
</dbReference>
<reference evidence="4 6" key="1">
    <citation type="submission" date="2006-04" db="EMBL/GenBank/DDBJ databases">
        <authorList>
            <person name="Nierman W.C."/>
        </authorList>
    </citation>
    <scope>NUCLEOTIDE SEQUENCE [LARGE SCALE GENOMIC DNA]</scope>
    <source>
        <strain evidence="4 6">DW4/3-1</strain>
    </source>
</reference>
<proteinExistence type="predicted"/>
<dbReference type="KEGG" id="sur:STAUR_5397"/>
<dbReference type="Gene3D" id="1.10.443.10">
    <property type="entry name" value="Intergrase catalytic core"/>
    <property type="match status" value="1"/>
</dbReference>